<organism evidence="9 10">
    <name type="scientific">Priestia koreensis</name>
    <dbReference type="NCBI Taxonomy" id="284581"/>
    <lineage>
        <taxon>Bacteria</taxon>
        <taxon>Bacillati</taxon>
        <taxon>Bacillota</taxon>
        <taxon>Bacilli</taxon>
        <taxon>Bacillales</taxon>
        <taxon>Bacillaceae</taxon>
        <taxon>Priestia</taxon>
    </lineage>
</organism>
<dbReference type="InterPro" id="IPR020781">
    <property type="entry name" value="ATPase_OSCP/d_CS"/>
</dbReference>
<dbReference type="GO" id="GO:0045259">
    <property type="term" value="C:proton-transporting ATP synthase complex"/>
    <property type="evidence" value="ECO:0007669"/>
    <property type="project" value="UniProtKB-KW"/>
</dbReference>
<comment type="function">
    <text evidence="8">This protein is part of the stalk that links CF(0) to CF(1). It either transmits conformational changes from CF(0) to CF(1) or is implicated in proton conduction.</text>
</comment>
<dbReference type="PRINTS" id="PR00125">
    <property type="entry name" value="ATPASEDELTA"/>
</dbReference>
<evidence type="ECO:0000313" key="9">
    <source>
        <dbReference type="EMBL" id="KOO37280.1"/>
    </source>
</evidence>
<dbReference type="EMBL" id="LILC01000037">
    <property type="protein sequence ID" value="KOO37280.1"/>
    <property type="molecule type" value="Genomic_DNA"/>
</dbReference>
<comment type="caution">
    <text evidence="9">The sequence shown here is derived from an EMBL/GenBank/DDBJ whole genome shotgun (WGS) entry which is preliminary data.</text>
</comment>
<dbReference type="RefSeq" id="WP_053403718.1">
    <property type="nucleotide sequence ID" value="NZ_JAUKEN010000003.1"/>
</dbReference>
<dbReference type="GO" id="GO:0046933">
    <property type="term" value="F:proton-transporting ATP synthase activity, rotational mechanism"/>
    <property type="evidence" value="ECO:0007669"/>
    <property type="project" value="UniProtKB-UniRule"/>
</dbReference>
<keyword evidence="4 8" id="KW-0406">Ion transport</keyword>
<evidence type="ECO:0000256" key="2">
    <source>
        <dbReference type="ARBA" id="ARBA00022448"/>
    </source>
</evidence>
<dbReference type="Proteomes" id="UP000037558">
    <property type="component" value="Unassembled WGS sequence"/>
</dbReference>
<dbReference type="HAMAP" id="MF_01416">
    <property type="entry name" value="ATP_synth_delta_bact"/>
    <property type="match status" value="1"/>
</dbReference>
<reference evidence="10" key="1">
    <citation type="submission" date="2015-08" db="EMBL/GenBank/DDBJ databases">
        <title>Fjat-14210 dsm16467.</title>
        <authorList>
            <person name="Liu B."/>
            <person name="Wang J."/>
            <person name="Zhu Y."/>
            <person name="Liu G."/>
            <person name="Chen Q."/>
            <person name="Chen Z."/>
            <person name="Lan J."/>
            <person name="Che J."/>
            <person name="Ge C."/>
            <person name="Shi H."/>
            <person name="Pan Z."/>
            <person name="Liu X."/>
        </authorList>
    </citation>
    <scope>NUCLEOTIDE SEQUENCE [LARGE SCALE GENOMIC DNA]</scope>
    <source>
        <strain evidence="10">DSM 16467</strain>
    </source>
</reference>
<sequence length="181" mass="20265">MSNQVVAKRYALALFELAKEQNKIDAIEAELLVVKEVMENNPKFLEVLTHPKLSPAQKKVLVGDAFSTLLPEVQNTLFLLLERNRITITVEMVQHYVELANEARNMAEATAYSVKPLTDDEKAALSSTFSKKVGKQSLRITNVIDPSLLGGVKIRIGNRIYDGSLNGKLERIQRELVFNKA</sequence>
<dbReference type="OrthoDB" id="9802471at2"/>
<evidence type="ECO:0000313" key="10">
    <source>
        <dbReference type="Proteomes" id="UP000037558"/>
    </source>
</evidence>
<comment type="similarity">
    <text evidence="8">Belongs to the ATPase delta chain family.</text>
</comment>
<evidence type="ECO:0000256" key="3">
    <source>
        <dbReference type="ARBA" id="ARBA00022781"/>
    </source>
</evidence>
<keyword evidence="7 8" id="KW-0066">ATP synthesis</keyword>
<dbReference type="InterPro" id="IPR026015">
    <property type="entry name" value="ATP_synth_OSCP/delta_N_sf"/>
</dbReference>
<evidence type="ECO:0000256" key="6">
    <source>
        <dbReference type="ARBA" id="ARBA00023196"/>
    </source>
</evidence>
<dbReference type="Pfam" id="PF00213">
    <property type="entry name" value="OSCP"/>
    <property type="match status" value="1"/>
</dbReference>
<dbReference type="PROSITE" id="PS00389">
    <property type="entry name" value="ATPASE_DELTA"/>
    <property type="match status" value="1"/>
</dbReference>
<evidence type="ECO:0000256" key="1">
    <source>
        <dbReference type="ARBA" id="ARBA00004370"/>
    </source>
</evidence>
<evidence type="ECO:0000256" key="8">
    <source>
        <dbReference type="HAMAP-Rule" id="MF_01416"/>
    </source>
</evidence>
<gene>
    <name evidence="8" type="primary">atpH</name>
    <name evidence="9" type="ORF">AMD01_22685</name>
</gene>
<dbReference type="Gene3D" id="1.10.520.20">
    <property type="entry name" value="N-terminal domain of the delta subunit of the F1F0-ATP synthase"/>
    <property type="match status" value="1"/>
</dbReference>
<keyword evidence="5 8" id="KW-0472">Membrane</keyword>
<evidence type="ECO:0000256" key="5">
    <source>
        <dbReference type="ARBA" id="ARBA00023136"/>
    </source>
</evidence>
<name>A0A0M0KEK6_9BACI</name>
<dbReference type="STRING" id="284581.AMD01_22685"/>
<keyword evidence="8" id="KW-1003">Cell membrane</keyword>
<dbReference type="PANTHER" id="PTHR11910">
    <property type="entry name" value="ATP SYNTHASE DELTA CHAIN"/>
    <property type="match status" value="1"/>
</dbReference>
<proteinExistence type="inferred from homology"/>
<dbReference type="AlphaFoldDB" id="A0A0M0KEK6"/>
<protein>
    <recommendedName>
        <fullName evidence="8">ATP synthase subunit delta</fullName>
    </recommendedName>
    <alternativeName>
        <fullName evidence="8">ATP synthase F(1) sector subunit delta</fullName>
    </alternativeName>
    <alternativeName>
        <fullName evidence="8">F-type ATPase subunit delta</fullName>
        <shortName evidence="8">F-ATPase subunit delta</shortName>
    </alternativeName>
</protein>
<dbReference type="SUPFAM" id="SSF47928">
    <property type="entry name" value="N-terminal domain of the delta subunit of the F1F0-ATP synthase"/>
    <property type="match status" value="1"/>
</dbReference>
<evidence type="ECO:0000256" key="7">
    <source>
        <dbReference type="ARBA" id="ARBA00023310"/>
    </source>
</evidence>
<keyword evidence="6 8" id="KW-0139">CF(1)</keyword>
<dbReference type="PATRIC" id="fig|284581.3.peg.3394"/>
<dbReference type="GO" id="GO:0005886">
    <property type="term" value="C:plasma membrane"/>
    <property type="evidence" value="ECO:0007669"/>
    <property type="project" value="UniProtKB-SubCell"/>
</dbReference>
<evidence type="ECO:0000256" key="4">
    <source>
        <dbReference type="ARBA" id="ARBA00023065"/>
    </source>
</evidence>
<comment type="function">
    <text evidence="8">F(1)F(0) ATP synthase produces ATP from ADP in the presence of a proton or sodium gradient. F-type ATPases consist of two structural domains, F(1) containing the extramembraneous catalytic core and F(0) containing the membrane proton channel, linked together by a central stalk and a peripheral stalk. During catalysis, ATP synthesis in the catalytic domain of F(1) is coupled via a rotary mechanism of the central stalk subunits to proton translocation.</text>
</comment>
<dbReference type="NCBIfam" id="TIGR01145">
    <property type="entry name" value="ATP_synt_delta"/>
    <property type="match status" value="1"/>
</dbReference>
<keyword evidence="10" id="KW-1185">Reference proteome</keyword>
<keyword evidence="2 8" id="KW-0813">Transport</keyword>
<dbReference type="InterPro" id="IPR000711">
    <property type="entry name" value="ATPase_OSCP/dsu"/>
</dbReference>
<keyword evidence="3 8" id="KW-0375">Hydrogen ion transport</keyword>
<dbReference type="NCBIfam" id="NF004403">
    <property type="entry name" value="PRK05758.2-4"/>
    <property type="match status" value="1"/>
</dbReference>
<accession>A0A0M0KEK6</accession>
<comment type="subcellular location">
    <subcellularLocation>
        <location evidence="8">Cell membrane</location>
        <topology evidence="8">Peripheral membrane protein</topology>
    </subcellularLocation>
    <subcellularLocation>
        <location evidence="1">Membrane</location>
    </subcellularLocation>
</comment>